<evidence type="ECO:0000256" key="5">
    <source>
        <dbReference type="HAMAP-Rule" id="MF_01114"/>
    </source>
</evidence>
<dbReference type="PANTHER" id="PTHR33602:SF1">
    <property type="entry name" value="REGULATORY PROTEIN RECX FAMILY PROTEIN"/>
    <property type="match status" value="1"/>
</dbReference>
<dbReference type="PANTHER" id="PTHR33602">
    <property type="entry name" value="REGULATORY PROTEIN RECX FAMILY PROTEIN"/>
    <property type="match status" value="1"/>
</dbReference>
<evidence type="ECO:0000313" key="9">
    <source>
        <dbReference type="EMBL" id="BDZ77756.1"/>
    </source>
</evidence>
<dbReference type="InterPro" id="IPR053925">
    <property type="entry name" value="RecX_HTH_3rd"/>
</dbReference>
<evidence type="ECO:0000256" key="1">
    <source>
        <dbReference type="ARBA" id="ARBA00004496"/>
    </source>
</evidence>
<sequence>MTVTQIEAVAGGKTKYRVFLDGQPAFVLYKGELSRYHIREGAVLEETVLAQIEEVIRKRARLRAMHLLNAMERTESQLRSKLEEGGYPKEAVQDALDYVKSFGYVNDEDYARRFAENRKKSKSRREIQSLLLQKGLSREEVESALEEVYGQEDALDAIRRLAKKRHYDPATATSKEKQKLCAYLTRKGFRYEDIRQVIQVPDWNA</sequence>
<keyword evidence="10" id="KW-1185">Reference proteome</keyword>
<evidence type="ECO:0000256" key="4">
    <source>
        <dbReference type="ARBA" id="ARBA00022490"/>
    </source>
</evidence>
<dbReference type="InterPro" id="IPR053926">
    <property type="entry name" value="RecX_HTH_1st"/>
</dbReference>
<accession>A0ABM8I946</accession>
<comment type="similarity">
    <text evidence="2 5">Belongs to the RecX family.</text>
</comment>
<comment type="subcellular location">
    <subcellularLocation>
        <location evidence="1 5">Cytoplasm</location>
    </subcellularLocation>
</comment>
<proteinExistence type="inferred from homology"/>
<dbReference type="Pfam" id="PF21981">
    <property type="entry name" value="RecX_HTH3"/>
    <property type="match status" value="1"/>
</dbReference>
<dbReference type="InterPro" id="IPR036388">
    <property type="entry name" value="WH-like_DNA-bd_sf"/>
</dbReference>
<evidence type="ECO:0000256" key="2">
    <source>
        <dbReference type="ARBA" id="ARBA00009695"/>
    </source>
</evidence>
<feature type="domain" description="RecX third three-helical" evidence="7">
    <location>
        <begin position="152"/>
        <end position="198"/>
    </location>
</feature>
<reference evidence="10" key="1">
    <citation type="journal article" date="2023" name="Int. J. Syst. Evol. Microbiol.">
        <title>Claveliimonas bilis gen. nov., sp. nov., deoxycholic acid-producing bacteria isolated from human faeces, and reclassification of Sellimonas monacensis Zenner et al. 2021 as Claveliimonas monacensis comb. nov.</title>
        <authorList>
            <person name="Hisatomi A."/>
            <person name="Kastawa N.W.E.P.G."/>
            <person name="Song I."/>
            <person name="Ohkuma M."/>
            <person name="Fukiya S."/>
            <person name="Sakamoto M."/>
        </authorList>
    </citation>
    <scope>NUCLEOTIDE SEQUENCE [LARGE SCALE GENOMIC DNA]</scope>
    <source>
        <strain evidence="10">12BBH14</strain>
    </source>
</reference>
<dbReference type="HAMAP" id="MF_01114">
    <property type="entry name" value="RecX"/>
    <property type="match status" value="1"/>
</dbReference>
<dbReference type="Pfam" id="PF02631">
    <property type="entry name" value="RecX_HTH2"/>
    <property type="match status" value="1"/>
</dbReference>
<evidence type="ECO:0000313" key="10">
    <source>
        <dbReference type="Proteomes" id="UP001305815"/>
    </source>
</evidence>
<gene>
    <name evidence="5" type="primary">recX</name>
    <name evidence="9" type="ORF">Lac1_19390</name>
</gene>
<feature type="domain" description="RecX second three-helical" evidence="6">
    <location>
        <begin position="106"/>
        <end position="145"/>
    </location>
</feature>
<dbReference type="EMBL" id="AP027742">
    <property type="protein sequence ID" value="BDZ77756.1"/>
    <property type="molecule type" value="Genomic_DNA"/>
</dbReference>
<evidence type="ECO:0000259" key="6">
    <source>
        <dbReference type="Pfam" id="PF02631"/>
    </source>
</evidence>
<protein>
    <recommendedName>
        <fullName evidence="3 5">Regulatory protein RecX</fullName>
    </recommendedName>
</protein>
<dbReference type="Pfam" id="PF21982">
    <property type="entry name" value="RecX_HTH1"/>
    <property type="match status" value="1"/>
</dbReference>
<comment type="function">
    <text evidence="5">Modulates RecA activity.</text>
</comment>
<dbReference type="RefSeq" id="WP_316264796.1">
    <property type="nucleotide sequence ID" value="NZ_AP027742.1"/>
</dbReference>
<name>A0ABM8I946_9FIRM</name>
<dbReference type="InterPro" id="IPR003783">
    <property type="entry name" value="Regulatory_RecX"/>
</dbReference>
<dbReference type="InterPro" id="IPR053924">
    <property type="entry name" value="RecX_HTH_2nd"/>
</dbReference>
<organism evidence="9 10">
    <name type="scientific">Claveliimonas bilis</name>
    <dbReference type="NCBI Taxonomy" id="3028070"/>
    <lineage>
        <taxon>Bacteria</taxon>
        <taxon>Bacillati</taxon>
        <taxon>Bacillota</taxon>
        <taxon>Clostridia</taxon>
        <taxon>Lachnospirales</taxon>
        <taxon>Lachnospiraceae</taxon>
        <taxon>Claveliimonas</taxon>
    </lineage>
</organism>
<dbReference type="Proteomes" id="UP001305815">
    <property type="component" value="Chromosome"/>
</dbReference>
<evidence type="ECO:0000259" key="8">
    <source>
        <dbReference type="Pfam" id="PF21982"/>
    </source>
</evidence>
<evidence type="ECO:0000256" key="3">
    <source>
        <dbReference type="ARBA" id="ARBA00018111"/>
    </source>
</evidence>
<feature type="domain" description="RecX first three-helical" evidence="8">
    <location>
        <begin position="60"/>
        <end position="98"/>
    </location>
</feature>
<dbReference type="Gene3D" id="1.10.10.10">
    <property type="entry name" value="Winged helix-like DNA-binding domain superfamily/Winged helix DNA-binding domain"/>
    <property type="match status" value="3"/>
</dbReference>
<evidence type="ECO:0000259" key="7">
    <source>
        <dbReference type="Pfam" id="PF21981"/>
    </source>
</evidence>
<keyword evidence="4 5" id="KW-0963">Cytoplasm</keyword>